<evidence type="ECO:0008006" key="3">
    <source>
        <dbReference type="Google" id="ProtNLM"/>
    </source>
</evidence>
<name>A0ABS6HHV6_9PROT</name>
<sequence length="53" mass="6171">MMFTLKQRVVEHVLRTTPAPRNEAEMKILISRVPRNRAEARRSIATKGKRARV</sequence>
<dbReference type="EMBL" id="JAERQM010000014">
    <property type="protein sequence ID" value="MBU8547253.1"/>
    <property type="molecule type" value="Genomic_DNA"/>
</dbReference>
<keyword evidence="2" id="KW-1185">Reference proteome</keyword>
<protein>
    <recommendedName>
        <fullName evidence="3">50S ribosomal protein L23</fullName>
    </recommendedName>
</protein>
<proteinExistence type="predicted"/>
<dbReference type="Proteomes" id="UP000689967">
    <property type="component" value="Unassembled WGS sequence"/>
</dbReference>
<accession>A0ABS6HHV6</accession>
<gene>
    <name evidence="1" type="ORF">JJQ90_26285</name>
</gene>
<dbReference type="RefSeq" id="WP_216879237.1">
    <property type="nucleotide sequence ID" value="NZ_JAERQM010000014.1"/>
</dbReference>
<reference evidence="1 2" key="1">
    <citation type="submission" date="2021-01" db="EMBL/GenBank/DDBJ databases">
        <title>Roseomonas sp. nov, a bacterium isolated from an oil production mixture in Yumen Oilfield.</title>
        <authorList>
            <person name="Wu D."/>
        </authorList>
    </citation>
    <scope>NUCLEOTIDE SEQUENCE [LARGE SCALE GENOMIC DNA]</scope>
    <source>
        <strain evidence="1 2">ROY-5-3</strain>
    </source>
</reference>
<organism evidence="1 2">
    <name type="scientific">Falsiroseomonas oleicola</name>
    <dbReference type="NCBI Taxonomy" id="2801474"/>
    <lineage>
        <taxon>Bacteria</taxon>
        <taxon>Pseudomonadati</taxon>
        <taxon>Pseudomonadota</taxon>
        <taxon>Alphaproteobacteria</taxon>
        <taxon>Acetobacterales</taxon>
        <taxon>Roseomonadaceae</taxon>
        <taxon>Falsiroseomonas</taxon>
    </lineage>
</organism>
<evidence type="ECO:0000313" key="1">
    <source>
        <dbReference type="EMBL" id="MBU8547253.1"/>
    </source>
</evidence>
<comment type="caution">
    <text evidence="1">The sequence shown here is derived from an EMBL/GenBank/DDBJ whole genome shotgun (WGS) entry which is preliminary data.</text>
</comment>
<evidence type="ECO:0000313" key="2">
    <source>
        <dbReference type="Proteomes" id="UP000689967"/>
    </source>
</evidence>